<evidence type="ECO:0000313" key="2">
    <source>
        <dbReference type="Proteomes" id="UP000219338"/>
    </source>
</evidence>
<name>A0A284RBG5_ARMOS</name>
<keyword evidence="2" id="KW-1185">Reference proteome</keyword>
<accession>A0A284RBG5</accession>
<organism evidence="1 2">
    <name type="scientific">Armillaria ostoyae</name>
    <name type="common">Armillaria root rot fungus</name>
    <dbReference type="NCBI Taxonomy" id="47428"/>
    <lineage>
        <taxon>Eukaryota</taxon>
        <taxon>Fungi</taxon>
        <taxon>Dikarya</taxon>
        <taxon>Basidiomycota</taxon>
        <taxon>Agaricomycotina</taxon>
        <taxon>Agaricomycetes</taxon>
        <taxon>Agaricomycetidae</taxon>
        <taxon>Agaricales</taxon>
        <taxon>Marasmiineae</taxon>
        <taxon>Physalacriaceae</taxon>
        <taxon>Armillaria</taxon>
    </lineage>
</organism>
<gene>
    <name evidence="1" type="ORF">ARMOST_09427</name>
</gene>
<evidence type="ECO:0000313" key="1">
    <source>
        <dbReference type="EMBL" id="SJL06091.1"/>
    </source>
</evidence>
<reference evidence="2" key="1">
    <citation type="journal article" date="2017" name="Nat. Ecol. Evol.">
        <title>Genome expansion and lineage-specific genetic innovations in the forest pathogenic fungi Armillaria.</title>
        <authorList>
            <person name="Sipos G."/>
            <person name="Prasanna A.N."/>
            <person name="Walter M.C."/>
            <person name="O'Connor E."/>
            <person name="Balint B."/>
            <person name="Krizsan K."/>
            <person name="Kiss B."/>
            <person name="Hess J."/>
            <person name="Varga T."/>
            <person name="Slot J."/>
            <person name="Riley R."/>
            <person name="Boka B."/>
            <person name="Rigling D."/>
            <person name="Barry K."/>
            <person name="Lee J."/>
            <person name="Mihaltcheva S."/>
            <person name="LaButti K."/>
            <person name="Lipzen A."/>
            <person name="Waldron R."/>
            <person name="Moloney N.M."/>
            <person name="Sperisen C."/>
            <person name="Kredics L."/>
            <person name="Vagvoelgyi C."/>
            <person name="Patrignani A."/>
            <person name="Fitzpatrick D."/>
            <person name="Nagy I."/>
            <person name="Doyle S."/>
            <person name="Anderson J.B."/>
            <person name="Grigoriev I.V."/>
            <person name="Gueldener U."/>
            <person name="Muensterkoetter M."/>
            <person name="Nagy L.G."/>
        </authorList>
    </citation>
    <scope>NUCLEOTIDE SEQUENCE [LARGE SCALE GENOMIC DNA]</scope>
    <source>
        <strain evidence="2">C18/9</strain>
    </source>
</reference>
<protein>
    <submittedName>
        <fullName evidence="1">Uncharacterized protein</fullName>
    </submittedName>
</protein>
<proteinExistence type="predicted"/>
<dbReference type="Proteomes" id="UP000219338">
    <property type="component" value="Unassembled WGS sequence"/>
</dbReference>
<dbReference type="EMBL" id="FUEG01000006">
    <property type="protein sequence ID" value="SJL06091.1"/>
    <property type="molecule type" value="Genomic_DNA"/>
</dbReference>
<sequence>MSLALVDPNFALRILAIFPVPKDEVDKHPAGSSANFEAPVTTPWELTQTALGGGLYHSYNPKAKNVTKVNPNNQK</sequence>
<dbReference type="AlphaFoldDB" id="A0A284RBG5"/>